<keyword evidence="2 4" id="KW-0694">RNA-binding</keyword>
<dbReference type="Proteomes" id="UP000826616">
    <property type="component" value="Chromosome"/>
</dbReference>
<evidence type="ECO:0000256" key="5">
    <source>
        <dbReference type="RuleBase" id="RU003887"/>
    </source>
</evidence>
<dbReference type="EMBL" id="CP080764">
    <property type="protein sequence ID" value="QYY43548.1"/>
    <property type="molecule type" value="Genomic_DNA"/>
</dbReference>
<proteinExistence type="inferred from homology"/>
<name>A0ABX8YCV2_ANETH</name>
<evidence type="ECO:0000313" key="8">
    <source>
        <dbReference type="Proteomes" id="UP000826616"/>
    </source>
</evidence>
<evidence type="ECO:0000259" key="6">
    <source>
        <dbReference type="SMART" id="SM00363"/>
    </source>
</evidence>
<gene>
    <name evidence="7" type="ORF">K3F53_04715</name>
</gene>
<dbReference type="InterPro" id="IPR000748">
    <property type="entry name" value="PsdUridine_synth_RsuA/RluB/E/F"/>
</dbReference>
<sequence>MGALLKKNWKKDVETVRLDKLLANMGYGTRKEVKKLCKSGAVKVDGEPVKDSSIHVNPDTQEVEIYGEIIQYREFVYLMMNKPQGVISATEDLVEETVVDLLDPEFYTFDVFPVGRLDKDTEGLLLLTNDGKLAHELLSPKKHVPKRYFARIEGRVTEADGAAFRAGVTLDDGYKTLPAELTILSQGSVSEIELVIYEGKYHQVKRMFEAVGKKVVYLKRIAMGALQLDEALEPGEYRELTEAEVELLREKV</sequence>
<dbReference type="Gene3D" id="3.30.70.1560">
    <property type="entry name" value="Alpha-L RNA-binding motif"/>
    <property type="match status" value="1"/>
</dbReference>
<accession>A0ABX8YCV2</accession>
<dbReference type="InterPro" id="IPR006145">
    <property type="entry name" value="PsdUridine_synth_RsuA/RluA"/>
</dbReference>
<dbReference type="InterPro" id="IPR018496">
    <property type="entry name" value="PsdUridine_synth_RsuA/RluB_CS"/>
</dbReference>
<dbReference type="EC" id="5.4.99.-" evidence="5"/>
<keyword evidence="8" id="KW-1185">Reference proteome</keyword>
<evidence type="ECO:0000256" key="2">
    <source>
        <dbReference type="ARBA" id="ARBA00022884"/>
    </source>
</evidence>
<evidence type="ECO:0000256" key="3">
    <source>
        <dbReference type="ARBA" id="ARBA00023235"/>
    </source>
</evidence>
<dbReference type="PROSITE" id="PS50889">
    <property type="entry name" value="S4"/>
    <property type="match status" value="1"/>
</dbReference>
<protein>
    <recommendedName>
        <fullName evidence="5">Pseudouridine synthase</fullName>
        <ecNumber evidence="5">5.4.99.-</ecNumber>
    </recommendedName>
</protein>
<dbReference type="PROSITE" id="PS01149">
    <property type="entry name" value="PSI_RSU"/>
    <property type="match status" value="1"/>
</dbReference>
<dbReference type="Pfam" id="PF00849">
    <property type="entry name" value="PseudoU_synth_2"/>
    <property type="match status" value="1"/>
</dbReference>
<dbReference type="InterPro" id="IPR042092">
    <property type="entry name" value="PsdUridine_s_RsuA/RluB/E/F_cat"/>
</dbReference>
<dbReference type="CDD" id="cd02553">
    <property type="entry name" value="PseudoU_synth_RsuA"/>
    <property type="match status" value="1"/>
</dbReference>
<dbReference type="NCBIfam" id="TIGR00093">
    <property type="entry name" value="pseudouridine synthase"/>
    <property type="match status" value="1"/>
</dbReference>
<dbReference type="SMART" id="SM00363">
    <property type="entry name" value="S4"/>
    <property type="match status" value="1"/>
</dbReference>
<dbReference type="InterPro" id="IPR020094">
    <property type="entry name" value="TruA/RsuA/RluB/E/F_N"/>
</dbReference>
<dbReference type="Gene3D" id="3.10.290.10">
    <property type="entry name" value="RNA-binding S4 domain"/>
    <property type="match status" value="1"/>
</dbReference>
<keyword evidence="3 5" id="KW-0413">Isomerase</keyword>
<dbReference type="InterPro" id="IPR002942">
    <property type="entry name" value="S4_RNA-bd"/>
</dbReference>
<dbReference type="InterPro" id="IPR020103">
    <property type="entry name" value="PsdUridine_synth_cat_dom_sf"/>
</dbReference>
<dbReference type="SUPFAM" id="SSF55120">
    <property type="entry name" value="Pseudouridine synthase"/>
    <property type="match status" value="1"/>
</dbReference>
<dbReference type="SUPFAM" id="SSF55174">
    <property type="entry name" value="Alpha-L RNA-binding motif"/>
    <property type="match status" value="1"/>
</dbReference>
<dbReference type="PANTHER" id="PTHR47683:SF4">
    <property type="entry name" value="PSEUDOURIDINE SYNTHASE"/>
    <property type="match status" value="1"/>
</dbReference>
<dbReference type="InterPro" id="IPR036986">
    <property type="entry name" value="S4_RNA-bd_sf"/>
</dbReference>
<evidence type="ECO:0000256" key="1">
    <source>
        <dbReference type="ARBA" id="ARBA00008348"/>
    </source>
</evidence>
<dbReference type="Pfam" id="PF01479">
    <property type="entry name" value="S4"/>
    <property type="match status" value="1"/>
</dbReference>
<dbReference type="PANTHER" id="PTHR47683">
    <property type="entry name" value="PSEUDOURIDINE SYNTHASE FAMILY PROTEIN-RELATED"/>
    <property type="match status" value="1"/>
</dbReference>
<evidence type="ECO:0000256" key="4">
    <source>
        <dbReference type="PROSITE-ProRule" id="PRU00182"/>
    </source>
</evidence>
<dbReference type="InterPro" id="IPR050343">
    <property type="entry name" value="RsuA_PseudoU_synthase"/>
</dbReference>
<evidence type="ECO:0000313" key="7">
    <source>
        <dbReference type="EMBL" id="QYY43548.1"/>
    </source>
</evidence>
<feature type="domain" description="RNA-binding S4" evidence="6">
    <location>
        <begin position="16"/>
        <end position="74"/>
    </location>
</feature>
<dbReference type="CDD" id="cd00165">
    <property type="entry name" value="S4"/>
    <property type="match status" value="1"/>
</dbReference>
<reference evidence="7 8" key="1">
    <citation type="submission" date="2021-08" db="EMBL/GenBank/DDBJ databases">
        <title>Complete genome sequence of the strain Aneurinibacillus thermoaerophilus CCM 8960.</title>
        <authorList>
            <person name="Musilova J."/>
            <person name="Kourilova X."/>
            <person name="Pernicova I."/>
            <person name="Bezdicek M."/>
            <person name="Lengerova M."/>
            <person name="Obruca S."/>
            <person name="Sedlar K."/>
        </authorList>
    </citation>
    <scope>NUCLEOTIDE SEQUENCE [LARGE SCALE GENOMIC DNA]</scope>
    <source>
        <strain evidence="7 8">CCM 8960</strain>
    </source>
</reference>
<comment type="similarity">
    <text evidence="1 5">Belongs to the pseudouridine synthase RsuA family.</text>
</comment>
<dbReference type="Gene3D" id="3.30.70.580">
    <property type="entry name" value="Pseudouridine synthase I, catalytic domain, N-terminal subdomain"/>
    <property type="match status" value="1"/>
</dbReference>
<organism evidence="7 8">
    <name type="scientific">Aneurinibacillus thermoaerophilus</name>
    <dbReference type="NCBI Taxonomy" id="143495"/>
    <lineage>
        <taxon>Bacteria</taxon>
        <taxon>Bacillati</taxon>
        <taxon>Bacillota</taxon>
        <taxon>Bacilli</taxon>
        <taxon>Bacillales</taxon>
        <taxon>Paenibacillaceae</taxon>
        <taxon>Aneurinibacillus group</taxon>
        <taxon>Aneurinibacillus</taxon>
    </lineage>
</organism>